<proteinExistence type="predicted"/>
<dbReference type="GeneID" id="78121082"/>
<gene>
    <name evidence="1" type="ORF">DS079_08610</name>
</gene>
<name>A0A3R8QVL7_9MICO</name>
<keyword evidence="2" id="KW-1185">Reference proteome</keyword>
<evidence type="ECO:0000313" key="2">
    <source>
        <dbReference type="Proteomes" id="UP000274327"/>
    </source>
</evidence>
<dbReference type="AlphaFoldDB" id="A0A3R8QVL7"/>
<comment type="caution">
    <text evidence="1">The sequence shown here is derived from an EMBL/GenBank/DDBJ whole genome shotgun (WGS) entry which is preliminary data.</text>
</comment>
<sequence length="103" mass="11305">MQFTRALAVAFGDWLEREQIRRALLAERPELDGVLHLDPERPLLRIPRVERGAVIVARLDEEDGASWLVGVAGDSDPVMHEASSPDEAARIALDVLEPCPLAG</sequence>
<accession>A0A3R8QVL7</accession>
<evidence type="ECO:0000313" key="1">
    <source>
        <dbReference type="EMBL" id="RRR18842.1"/>
    </source>
</evidence>
<dbReference type="EMBL" id="QOCI01000006">
    <property type="protein sequence ID" value="RRR18842.1"/>
    <property type="molecule type" value="Genomic_DNA"/>
</dbReference>
<protein>
    <submittedName>
        <fullName evidence="1">Uncharacterized protein</fullName>
    </submittedName>
</protein>
<dbReference type="Proteomes" id="UP000274327">
    <property type="component" value="Unassembled WGS sequence"/>
</dbReference>
<dbReference type="RefSeq" id="WP_126986570.1">
    <property type="nucleotide sequence ID" value="NZ_ML133854.1"/>
</dbReference>
<organism evidence="1 2">
    <name type="scientific">Brachybacterium paraconglomeratum</name>
    <dbReference type="NCBI Taxonomy" id="173362"/>
    <lineage>
        <taxon>Bacteria</taxon>
        <taxon>Bacillati</taxon>
        <taxon>Actinomycetota</taxon>
        <taxon>Actinomycetes</taxon>
        <taxon>Micrococcales</taxon>
        <taxon>Dermabacteraceae</taxon>
        <taxon>Brachybacterium</taxon>
    </lineage>
</organism>
<reference evidence="1 2" key="1">
    <citation type="submission" date="2018-07" db="EMBL/GenBank/DDBJ databases">
        <title>Brachybacteriurn paraconglorneratum KCTC 9916.</title>
        <authorList>
            <person name="Li Y."/>
        </authorList>
    </citation>
    <scope>NUCLEOTIDE SEQUENCE [LARGE SCALE GENOMIC DNA]</scope>
    <source>
        <strain evidence="1 2">KCTC 9916</strain>
    </source>
</reference>